<reference evidence="2 3" key="1">
    <citation type="submission" date="2022-04" db="EMBL/GenBank/DDBJ databases">
        <title>Hymenobacter sp. isolated from the air.</title>
        <authorList>
            <person name="Won M."/>
            <person name="Lee C.-M."/>
            <person name="Woen H.-Y."/>
            <person name="Kwon S.-W."/>
        </authorList>
    </citation>
    <scope>NUCLEOTIDE SEQUENCE [LARGE SCALE GENOMIC DNA]</scope>
    <source>
        <strain evidence="3">5413 J-13</strain>
    </source>
</reference>
<protein>
    <recommendedName>
        <fullName evidence="4">Nucleotidyltransferase</fullName>
    </recommendedName>
</protein>
<dbReference type="EMBL" id="CP095053">
    <property type="protein sequence ID" value="UOR06362.1"/>
    <property type="molecule type" value="Genomic_DNA"/>
</dbReference>
<dbReference type="SUPFAM" id="SSF81301">
    <property type="entry name" value="Nucleotidyltransferase"/>
    <property type="match status" value="1"/>
</dbReference>
<evidence type="ECO:0000313" key="3">
    <source>
        <dbReference type="Proteomes" id="UP000829925"/>
    </source>
</evidence>
<sequence length="266" mass="30650">MALSINGLLRELAYEYYISYDSQEDNSIKTSLTNISGKLRNEFGTKLISVSDFGSYKRDTILPRAYDSGSDVDIMVKFNHATLAKTPDTYRTWLLAFADKHFSRSSVYRDFPTVVVELGHIKFDLVPAYEVSYWSTSTLYIPDSRNEWQSTDPSALTADLTRVNTHYGSIVKPIIRLLKAWNTRAGKPYSSYELEKAIININFSGDNYQTGFFYAINQLSDYGKPQWAKEKIATLKKYKGYVEAYLYNNDMPKALLWLYYILPPRK</sequence>
<accession>A0A8T9SVZ1</accession>
<dbReference type="CDD" id="cd05400">
    <property type="entry name" value="NT_2-5OAS_ClassI-CCAase"/>
    <property type="match status" value="1"/>
</dbReference>
<dbReference type="GO" id="GO:0051607">
    <property type="term" value="P:defense response to virus"/>
    <property type="evidence" value="ECO:0007669"/>
    <property type="project" value="UniProtKB-KW"/>
</dbReference>
<dbReference type="Pfam" id="PF18144">
    <property type="entry name" value="SMODS"/>
    <property type="match status" value="1"/>
</dbReference>
<proteinExistence type="predicted"/>
<dbReference type="AlphaFoldDB" id="A0A8T9SVZ1"/>
<keyword evidence="1" id="KW-0051">Antiviral defense</keyword>
<dbReference type="InterPro" id="IPR006116">
    <property type="entry name" value="NT_2-5OAS_ClassI-CCAase"/>
</dbReference>
<evidence type="ECO:0008006" key="4">
    <source>
        <dbReference type="Google" id="ProtNLM"/>
    </source>
</evidence>
<dbReference type="KEGG" id="haei:MUN82_04520"/>
<name>A0A8T9SVZ1_9BACT</name>
<dbReference type="InterPro" id="IPR043519">
    <property type="entry name" value="NT_sf"/>
</dbReference>
<dbReference type="GO" id="GO:0016779">
    <property type="term" value="F:nucleotidyltransferase activity"/>
    <property type="evidence" value="ECO:0007669"/>
    <property type="project" value="InterPro"/>
</dbReference>
<evidence type="ECO:0000313" key="2">
    <source>
        <dbReference type="EMBL" id="UOR06362.1"/>
    </source>
</evidence>
<keyword evidence="3" id="KW-1185">Reference proteome</keyword>
<gene>
    <name evidence="2" type="ORF">MUN82_04520</name>
</gene>
<dbReference type="RefSeq" id="WP_245095322.1">
    <property type="nucleotide sequence ID" value="NZ_CP095053.1"/>
</dbReference>
<dbReference type="Gene3D" id="3.30.460.10">
    <property type="entry name" value="Beta Polymerase, domain 2"/>
    <property type="match status" value="1"/>
</dbReference>
<evidence type="ECO:0000256" key="1">
    <source>
        <dbReference type="ARBA" id="ARBA00023118"/>
    </source>
</evidence>
<dbReference type="Proteomes" id="UP000829925">
    <property type="component" value="Chromosome"/>
</dbReference>
<organism evidence="2 3">
    <name type="scientific">Hymenobacter aerilatus</name>
    <dbReference type="NCBI Taxonomy" id="2932251"/>
    <lineage>
        <taxon>Bacteria</taxon>
        <taxon>Pseudomonadati</taxon>
        <taxon>Bacteroidota</taxon>
        <taxon>Cytophagia</taxon>
        <taxon>Cytophagales</taxon>
        <taxon>Hymenobacteraceae</taxon>
        <taxon>Hymenobacter</taxon>
    </lineage>
</organism>